<comment type="caution">
    <text evidence="2">The sequence shown here is derived from an EMBL/GenBank/DDBJ whole genome shotgun (WGS) entry which is preliminary data.</text>
</comment>
<dbReference type="Proteomes" id="UP001500655">
    <property type="component" value="Unassembled WGS sequence"/>
</dbReference>
<evidence type="ECO:0000313" key="3">
    <source>
        <dbReference type="Proteomes" id="UP001500655"/>
    </source>
</evidence>
<keyword evidence="1" id="KW-0472">Membrane</keyword>
<name>A0ABP4X6Q1_9ACTN</name>
<accession>A0ABP4X6Q1</accession>
<keyword evidence="1" id="KW-1133">Transmembrane helix</keyword>
<proteinExistence type="predicted"/>
<feature type="transmembrane region" description="Helical" evidence="1">
    <location>
        <begin position="6"/>
        <end position="23"/>
    </location>
</feature>
<sequence>MFWKYVGRWVLMAIAVPVGAVALRKISERIERKKGPTRVSRLLQRAASTLSTNKSRRGLSRA</sequence>
<organism evidence="2 3">
    <name type="scientific">Luedemannella helvata</name>
    <dbReference type="NCBI Taxonomy" id="349315"/>
    <lineage>
        <taxon>Bacteria</taxon>
        <taxon>Bacillati</taxon>
        <taxon>Actinomycetota</taxon>
        <taxon>Actinomycetes</taxon>
        <taxon>Micromonosporales</taxon>
        <taxon>Micromonosporaceae</taxon>
        <taxon>Luedemannella</taxon>
    </lineage>
</organism>
<gene>
    <name evidence="2" type="ORF">GCM10009681_42290</name>
</gene>
<evidence type="ECO:0000313" key="2">
    <source>
        <dbReference type="EMBL" id="GAA1766745.1"/>
    </source>
</evidence>
<dbReference type="RefSeq" id="WP_344084733.1">
    <property type="nucleotide sequence ID" value="NZ_BAAALS010000023.1"/>
</dbReference>
<dbReference type="EMBL" id="BAAALS010000023">
    <property type="protein sequence ID" value="GAA1766745.1"/>
    <property type="molecule type" value="Genomic_DNA"/>
</dbReference>
<keyword evidence="1" id="KW-0812">Transmembrane</keyword>
<keyword evidence="3" id="KW-1185">Reference proteome</keyword>
<protein>
    <submittedName>
        <fullName evidence="2">Uncharacterized protein</fullName>
    </submittedName>
</protein>
<evidence type="ECO:0000256" key="1">
    <source>
        <dbReference type="SAM" id="Phobius"/>
    </source>
</evidence>
<reference evidence="3" key="1">
    <citation type="journal article" date="2019" name="Int. J. Syst. Evol. Microbiol.">
        <title>The Global Catalogue of Microorganisms (GCM) 10K type strain sequencing project: providing services to taxonomists for standard genome sequencing and annotation.</title>
        <authorList>
            <consortium name="The Broad Institute Genomics Platform"/>
            <consortium name="The Broad Institute Genome Sequencing Center for Infectious Disease"/>
            <person name="Wu L."/>
            <person name="Ma J."/>
        </authorList>
    </citation>
    <scope>NUCLEOTIDE SEQUENCE [LARGE SCALE GENOMIC DNA]</scope>
    <source>
        <strain evidence="3">JCM 13249</strain>
    </source>
</reference>